<protein>
    <submittedName>
        <fullName evidence="3">Uncharacterized protein</fullName>
    </submittedName>
</protein>
<reference evidence="3 4" key="1">
    <citation type="submission" date="2016-01" db="EMBL/GenBank/DDBJ databases">
        <title>The new phylogeny of the genus Mycobacterium.</title>
        <authorList>
            <person name="Tarcisio F."/>
            <person name="Conor M."/>
            <person name="Antonella G."/>
            <person name="Elisabetta G."/>
            <person name="Giulia F.S."/>
            <person name="Sara T."/>
            <person name="Anna F."/>
            <person name="Clotilde B."/>
            <person name="Roberto B."/>
            <person name="Veronica D.S."/>
            <person name="Fabio R."/>
            <person name="Monica P."/>
            <person name="Olivier J."/>
            <person name="Enrico T."/>
            <person name="Nicola S."/>
        </authorList>
    </citation>
    <scope>NUCLEOTIDE SEQUENCE [LARGE SCALE GENOMIC DNA]</scope>
    <source>
        <strain evidence="3 4">DSM 44179</strain>
    </source>
</reference>
<gene>
    <name evidence="3" type="ORF">AWC04_19365</name>
</gene>
<proteinExistence type="predicted"/>
<dbReference type="Proteomes" id="UP000193484">
    <property type="component" value="Unassembled WGS sequence"/>
</dbReference>
<dbReference type="OrthoDB" id="4061674at2"/>
<dbReference type="PROSITE" id="PS50011">
    <property type="entry name" value="PROTEIN_KINASE_DOM"/>
    <property type="match status" value="1"/>
</dbReference>
<keyword evidence="2" id="KW-1133">Transmembrane helix</keyword>
<evidence type="ECO:0000313" key="3">
    <source>
        <dbReference type="EMBL" id="ORU96731.1"/>
    </source>
</evidence>
<keyword evidence="2" id="KW-0812">Transmembrane</keyword>
<dbReference type="InterPro" id="IPR011009">
    <property type="entry name" value="Kinase-like_dom_sf"/>
</dbReference>
<dbReference type="AlphaFoldDB" id="A0A1X1QZ50"/>
<feature type="compositionally biased region" description="Low complexity" evidence="1">
    <location>
        <begin position="347"/>
        <end position="370"/>
    </location>
</feature>
<feature type="region of interest" description="Disordered" evidence="1">
    <location>
        <begin position="344"/>
        <end position="388"/>
    </location>
</feature>
<evidence type="ECO:0000256" key="1">
    <source>
        <dbReference type="SAM" id="MobiDB-lite"/>
    </source>
</evidence>
<dbReference type="GO" id="GO:0004672">
    <property type="term" value="F:protein kinase activity"/>
    <property type="evidence" value="ECO:0007669"/>
    <property type="project" value="InterPro"/>
</dbReference>
<evidence type="ECO:0000313" key="4">
    <source>
        <dbReference type="Proteomes" id="UP000193484"/>
    </source>
</evidence>
<dbReference type="EMBL" id="LQOJ01000073">
    <property type="protein sequence ID" value="ORU96731.1"/>
    <property type="molecule type" value="Genomic_DNA"/>
</dbReference>
<comment type="caution">
    <text evidence="3">The sequence shown here is derived from an EMBL/GenBank/DDBJ whole genome shotgun (WGS) entry which is preliminary data.</text>
</comment>
<accession>A0A1X1QZ50</accession>
<dbReference type="STRING" id="1793.AWC04_19365"/>
<dbReference type="Gene3D" id="1.10.510.10">
    <property type="entry name" value="Transferase(Phosphotransferase) domain 1"/>
    <property type="match status" value="1"/>
</dbReference>
<dbReference type="SUPFAM" id="SSF56112">
    <property type="entry name" value="Protein kinase-like (PK-like)"/>
    <property type="match status" value="1"/>
</dbReference>
<name>A0A1X1QZ50_MYCFA</name>
<feature type="transmembrane region" description="Helical" evidence="2">
    <location>
        <begin position="395"/>
        <end position="415"/>
    </location>
</feature>
<feature type="compositionally biased region" description="Pro residues" evidence="1">
    <location>
        <begin position="371"/>
        <end position="384"/>
    </location>
</feature>
<organism evidence="3 4">
    <name type="scientific">Mycolicibacterium fallax</name>
    <name type="common">Mycobacterium fallax</name>
    <dbReference type="NCBI Taxonomy" id="1793"/>
    <lineage>
        <taxon>Bacteria</taxon>
        <taxon>Bacillati</taxon>
        <taxon>Actinomycetota</taxon>
        <taxon>Actinomycetes</taxon>
        <taxon>Mycobacteriales</taxon>
        <taxon>Mycobacteriaceae</taxon>
        <taxon>Mycolicibacterium</taxon>
    </lineage>
</organism>
<keyword evidence="4" id="KW-1185">Reference proteome</keyword>
<evidence type="ECO:0000256" key="2">
    <source>
        <dbReference type="SAM" id="Phobius"/>
    </source>
</evidence>
<dbReference type="RefSeq" id="WP_085100627.1">
    <property type="nucleotide sequence ID" value="NZ_AP022603.1"/>
</dbReference>
<sequence>MNGSGKLDDGQPITLGAVIARAGEGTIYEVDGHPEWVAKIFHPELTDLADKCAKVAAMIASRPDGAVQTDGFVVLTWPLHTVILDDGNLGYVMPRIDTGDAVEIHTVSNPSDRMNPLPSAPQWPRHASWLHLVNVAANLCLAVENVHHVDAVIGDFQERNILVNDTTRVTLVDIDSIQFTDADGRRYLCAVGRPEFTAPELAGVDLAGTAREKPSDLFALAVHIHLLLMGGNHPFLRGDWTGGGDQPDAMTLAKSGHWAGGPGSLLRSHPLAPPVTFLPSDIQRLFVRTFTDGARNPHARPTAAEWRRALTNVQVMDCPRGHQIPVEAEPCPWCAIDDERARRKAQRAQTASQTILRAQAPAVTPSAAPASAPPPGVLPHPSRPAAPSSGISTRVIVPVAIAAVVLIGVLIAVIVSMSGGSDSDATAGSTWSPTATSAYTYPTTSTYTLPPPDARECGGPSAGRYAHAAIGNDVTSCPFALNVRDSVNGTGQPFPSVVEAFSPVTTKHYSMRCAVERVLTCRGGNNAVVYVY</sequence>
<keyword evidence="2" id="KW-0472">Membrane</keyword>
<dbReference type="GO" id="GO:0005524">
    <property type="term" value="F:ATP binding"/>
    <property type="evidence" value="ECO:0007669"/>
    <property type="project" value="InterPro"/>
</dbReference>
<dbReference type="InterPro" id="IPR000719">
    <property type="entry name" value="Prot_kinase_dom"/>
</dbReference>